<name>A0ABW2I7U8_9BURK</name>
<organism evidence="1 2">
    <name type="scientific">Herminiimonas glaciei</name>
    <dbReference type="NCBI Taxonomy" id="523788"/>
    <lineage>
        <taxon>Bacteria</taxon>
        <taxon>Pseudomonadati</taxon>
        <taxon>Pseudomonadota</taxon>
        <taxon>Betaproteobacteria</taxon>
        <taxon>Burkholderiales</taxon>
        <taxon>Oxalobacteraceae</taxon>
        <taxon>Herminiimonas</taxon>
    </lineage>
</organism>
<comment type="caution">
    <text evidence="1">The sequence shown here is derived from an EMBL/GenBank/DDBJ whole genome shotgun (WGS) entry which is preliminary data.</text>
</comment>
<evidence type="ECO:0000313" key="1">
    <source>
        <dbReference type="EMBL" id="MFC7287130.1"/>
    </source>
</evidence>
<proteinExistence type="predicted"/>
<sequence>MKVETSHHIDASEPDAHGMHDWHYEYDMFLFTDDNLRLAARSYSDTSHEAHFIGLERKHKQLNIADEFGQPLMLFAIAYLRSVGKTELNYLGPDGYQPIPGSKK</sequence>
<dbReference type="RefSeq" id="WP_382270245.1">
    <property type="nucleotide sequence ID" value="NZ_JBHTBU010000001.1"/>
</dbReference>
<reference evidence="2" key="1">
    <citation type="journal article" date="2019" name="Int. J. Syst. Evol. Microbiol.">
        <title>The Global Catalogue of Microorganisms (GCM) 10K type strain sequencing project: providing services to taxonomists for standard genome sequencing and annotation.</title>
        <authorList>
            <consortium name="The Broad Institute Genomics Platform"/>
            <consortium name="The Broad Institute Genome Sequencing Center for Infectious Disease"/>
            <person name="Wu L."/>
            <person name="Ma J."/>
        </authorList>
    </citation>
    <scope>NUCLEOTIDE SEQUENCE [LARGE SCALE GENOMIC DNA]</scope>
    <source>
        <strain evidence="2">KACC 12508</strain>
    </source>
</reference>
<evidence type="ECO:0000313" key="2">
    <source>
        <dbReference type="Proteomes" id="UP001596542"/>
    </source>
</evidence>
<keyword evidence="2" id="KW-1185">Reference proteome</keyword>
<accession>A0ABW2I7U8</accession>
<protein>
    <submittedName>
        <fullName evidence="1">Uncharacterized protein</fullName>
    </submittedName>
</protein>
<gene>
    <name evidence="1" type="ORF">ACFQPC_03685</name>
</gene>
<dbReference type="EMBL" id="JBHTBU010000001">
    <property type="protein sequence ID" value="MFC7287130.1"/>
    <property type="molecule type" value="Genomic_DNA"/>
</dbReference>
<dbReference type="Proteomes" id="UP001596542">
    <property type="component" value="Unassembled WGS sequence"/>
</dbReference>